<dbReference type="InterPro" id="IPR016039">
    <property type="entry name" value="Thiolase-like"/>
</dbReference>
<dbReference type="EMBL" id="VLJT01000063">
    <property type="protein sequence ID" value="TWH08973.1"/>
    <property type="molecule type" value="Genomic_DNA"/>
</dbReference>
<dbReference type="GO" id="GO:0003985">
    <property type="term" value="F:acetyl-CoA C-acetyltransferase activity"/>
    <property type="evidence" value="ECO:0007669"/>
    <property type="project" value="UniProtKB-EC"/>
</dbReference>
<accession>A0A562DHC8</accession>
<dbReference type="Proteomes" id="UP000317573">
    <property type="component" value="Unassembled WGS sequence"/>
</dbReference>
<evidence type="ECO:0000256" key="5">
    <source>
        <dbReference type="ARBA" id="ARBA00030755"/>
    </source>
</evidence>
<dbReference type="InterPro" id="IPR020617">
    <property type="entry name" value="Thiolase_C"/>
</dbReference>
<keyword evidence="3 8" id="KW-0808">Transferase</keyword>
<feature type="domain" description="Thiolase C-terminal" evidence="10">
    <location>
        <begin position="270"/>
        <end position="391"/>
    </location>
</feature>
<feature type="active site" description="Proton acceptor" evidence="7">
    <location>
        <position position="379"/>
    </location>
</feature>
<dbReference type="PANTHER" id="PTHR18919:SF107">
    <property type="entry name" value="ACETYL-COA ACETYLTRANSFERASE, CYTOSOLIC"/>
    <property type="match status" value="1"/>
</dbReference>
<dbReference type="PANTHER" id="PTHR18919">
    <property type="entry name" value="ACETYL-COA C-ACYLTRANSFERASE"/>
    <property type="match status" value="1"/>
</dbReference>
<evidence type="ECO:0000256" key="6">
    <source>
        <dbReference type="ARBA" id="ARBA00040529"/>
    </source>
</evidence>
<reference evidence="11 12" key="1">
    <citation type="submission" date="2019-07" db="EMBL/GenBank/DDBJ databases">
        <title>Genome sequencing of lignin-degrading bacterial isolates.</title>
        <authorList>
            <person name="Gladden J."/>
        </authorList>
    </citation>
    <scope>NUCLEOTIDE SEQUENCE [LARGE SCALE GENOMIC DNA]</scope>
    <source>
        <strain evidence="11 12">J45</strain>
    </source>
</reference>
<comment type="caution">
    <text evidence="11">The sequence shown here is derived from an EMBL/GenBank/DDBJ whole genome shotgun (WGS) entry which is preliminary data.</text>
</comment>
<comment type="similarity">
    <text evidence="1 8">Belongs to the thiolase-like superfamily. Thiolase family.</text>
</comment>
<name>A0A562DHC8_RHORH</name>
<organism evidence="11 12">
    <name type="scientific">Rhodococcus rhodochrous J45</name>
    <dbReference type="NCBI Taxonomy" id="935266"/>
    <lineage>
        <taxon>Bacteria</taxon>
        <taxon>Bacillati</taxon>
        <taxon>Actinomycetota</taxon>
        <taxon>Actinomycetes</taxon>
        <taxon>Mycobacteriales</taxon>
        <taxon>Nocardiaceae</taxon>
        <taxon>Rhodococcus</taxon>
    </lineage>
</organism>
<dbReference type="InterPro" id="IPR020615">
    <property type="entry name" value="Thiolase_acyl_enz_int_AS"/>
</dbReference>
<dbReference type="CDD" id="cd00751">
    <property type="entry name" value="thiolase"/>
    <property type="match status" value="1"/>
</dbReference>
<dbReference type="RefSeq" id="WP_145693189.1">
    <property type="nucleotide sequence ID" value="NZ_VLJT01000063.1"/>
</dbReference>
<gene>
    <name evidence="11" type="ORF">L618_006100000020</name>
</gene>
<evidence type="ECO:0000256" key="4">
    <source>
        <dbReference type="ARBA" id="ARBA00023315"/>
    </source>
</evidence>
<evidence type="ECO:0000256" key="7">
    <source>
        <dbReference type="PIRSR" id="PIRSR000429-1"/>
    </source>
</evidence>
<dbReference type="NCBIfam" id="TIGR01930">
    <property type="entry name" value="AcCoA-C-Actrans"/>
    <property type="match status" value="1"/>
</dbReference>
<evidence type="ECO:0000259" key="9">
    <source>
        <dbReference type="Pfam" id="PF00108"/>
    </source>
</evidence>
<dbReference type="Pfam" id="PF02803">
    <property type="entry name" value="Thiolase_C"/>
    <property type="match status" value="1"/>
</dbReference>
<feature type="domain" description="Thiolase N-terminal" evidence="9">
    <location>
        <begin position="5"/>
        <end position="261"/>
    </location>
</feature>
<dbReference type="AlphaFoldDB" id="A0A562DHC8"/>
<keyword evidence="4 8" id="KW-0012">Acyltransferase</keyword>
<dbReference type="PROSITE" id="PS00099">
    <property type="entry name" value="THIOLASE_3"/>
    <property type="match status" value="1"/>
</dbReference>
<evidence type="ECO:0000313" key="11">
    <source>
        <dbReference type="EMBL" id="TWH08973.1"/>
    </source>
</evidence>
<evidence type="ECO:0000256" key="8">
    <source>
        <dbReference type="RuleBase" id="RU003557"/>
    </source>
</evidence>
<dbReference type="InterPro" id="IPR020613">
    <property type="entry name" value="Thiolase_CS"/>
</dbReference>
<dbReference type="Gene3D" id="3.40.47.10">
    <property type="match status" value="2"/>
</dbReference>
<evidence type="ECO:0000313" key="12">
    <source>
        <dbReference type="Proteomes" id="UP000317573"/>
    </source>
</evidence>
<proteinExistence type="inferred from homology"/>
<dbReference type="PROSITE" id="PS00098">
    <property type="entry name" value="THIOLASE_1"/>
    <property type="match status" value="1"/>
</dbReference>
<protein>
    <recommendedName>
        <fullName evidence="6">Probable acetyl-CoA acetyltransferase</fullName>
        <ecNumber evidence="2">2.3.1.9</ecNumber>
    </recommendedName>
    <alternativeName>
        <fullName evidence="5">Acetoacetyl-CoA thiolase</fullName>
    </alternativeName>
</protein>
<evidence type="ECO:0000256" key="1">
    <source>
        <dbReference type="ARBA" id="ARBA00010982"/>
    </source>
</evidence>
<dbReference type="InterPro" id="IPR020616">
    <property type="entry name" value="Thiolase_N"/>
</dbReference>
<dbReference type="InterPro" id="IPR002155">
    <property type="entry name" value="Thiolase"/>
</dbReference>
<evidence type="ECO:0000256" key="3">
    <source>
        <dbReference type="ARBA" id="ARBA00022679"/>
    </source>
</evidence>
<dbReference type="PIRSF" id="PIRSF000429">
    <property type="entry name" value="Ac-CoA_Ac_transf"/>
    <property type="match status" value="1"/>
</dbReference>
<evidence type="ECO:0000256" key="2">
    <source>
        <dbReference type="ARBA" id="ARBA00012705"/>
    </source>
</evidence>
<evidence type="ECO:0000259" key="10">
    <source>
        <dbReference type="Pfam" id="PF02803"/>
    </source>
</evidence>
<feature type="active site" description="Acyl-thioester intermediate" evidence="7">
    <location>
        <position position="88"/>
    </location>
</feature>
<sequence>MTSNVIVDGARTPIGKLSGSLRSLSAVALGSHAITAALNRAGVRPDQVDHVVMGNVVQAGVGPNPARQAAAAAGIPLSTPAITINNLCLSGLEAVRIADRMISAGEATIVVAGGMESMTNAPHLVREARNGIRYGSGTLVDALDRDALICAFDGVAMGTATEAYLSAEDISRADLDAFSSTSHRRADAATHNGTLTREISAIALTGRAGTTIVDTDEGIRPGTTADSLGRLRPAFASDGVITAGNSSQLSDGACALVIMRKDLCEAFGLPWLAEIRSHAFVAGPDTSLLHQPAAAIAAALERDGDLTTKDLNLVEINEAFAGVTIAAMNDLSLDPDRLNIHGGAIALGHPVGMSGARLALTLAHQLHDRGDCIGAAALCGGGGQGNAVILHAPAAPRT</sequence>
<dbReference type="Pfam" id="PF00108">
    <property type="entry name" value="Thiolase_N"/>
    <property type="match status" value="1"/>
</dbReference>
<feature type="active site" description="Proton acceptor" evidence="7">
    <location>
        <position position="349"/>
    </location>
</feature>
<dbReference type="InterPro" id="IPR020610">
    <property type="entry name" value="Thiolase_AS"/>
</dbReference>
<dbReference type="PROSITE" id="PS00737">
    <property type="entry name" value="THIOLASE_2"/>
    <property type="match status" value="1"/>
</dbReference>
<dbReference type="EC" id="2.3.1.9" evidence="2"/>
<dbReference type="SUPFAM" id="SSF53901">
    <property type="entry name" value="Thiolase-like"/>
    <property type="match status" value="2"/>
</dbReference>